<dbReference type="PROSITE" id="PS00139">
    <property type="entry name" value="THIOL_PROTEASE_CYS"/>
    <property type="match status" value="1"/>
</dbReference>
<evidence type="ECO:0000256" key="7">
    <source>
        <dbReference type="ARBA" id="ARBA00023157"/>
    </source>
</evidence>
<dbReference type="PRINTS" id="PR00705">
    <property type="entry name" value="PAPAIN"/>
</dbReference>
<dbReference type="Pfam" id="PF08246">
    <property type="entry name" value="Inhibitor_I29"/>
    <property type="match status" value="1"/>
</dbReference>
<dbReference type="GO" id="GO:0012505">
    <property type="term" value="C:endomembrane system"/>
    <property type="evidence" value="ECO:0007669"/>
    <property type="project" value="UniProtKB-ARBA"/>
</dbReference>
<dbReference type="GO" id="GO:0005767">
    <property type="term" value="C:secondary lysosome"/>
    <property type="evidence" value="ECO:0007669"/>
    <property type="project" value="UniProtKB-ARBA"/>
</dbReference>
<evidence type="ECO:0000256" key="1">
    <source>
        <dbReference type="ARBA" id="ARBA00008455"/>
    </source>
</evidence>
<dbReference type="Pfam" id="PF00112">
    <property type="entry name" value="Peptidase_C1"/>
    <property type="match status" value="1"/>
</dbReference>
<dbReference type="PROSITE" id="PS00639">
    <property type="entry name" value="THIOL_PROTEASE_HIS"/>
    <property type="match status" value="1"/>
</dbReference>
<keyword evidence="6" id="KW-0865">Zymogen</keyword>
<dbReference type="GO" id="GO:0031410">
    <property type="term" value="C:cytoplasmic vesicle"/>
    <property type="evidence" value="ECO:0007669"/>
    <property type="project" value="UniProtKB-ARBA"/>
</dbReference>
<dbReference type="Proteomes" id="UP000663870">
    <property type="component" value="Unassembled WGS sequence"/>
</dbReference>
<evidence type="ECO:0008006" key="13">
    <source>
        <dbReference type="Google" id="ProtNLM"/>
    </source>
</evidence>
<evidence type="ECO:0000259" key="9">
    <source>
        <dbReference type="SMART" id="SM00848"/>
    </source>
</evidence>
<evidence type="ECO:0000256" key="5">
    <source>
        <dbReference type="ARBA" id="ARBA00022807"/>
    </source>
</evidence>
<dbReference type="EMBL" id="CAJNOL010000471">
    <property type="protein sequence ID" value="CAF1080321.1"/>
    <property type="molecule type" value="Genomic_DNA"/>
</dbReference>
<protein>
    <recommendedName>
        <fullName evidence="13">Cathepsin L</fullName>
    </recommendedName>
</protein>
<evidence type="ECO:0000256" key="3">
    <source>
        <dbReference type="ARBA" id="ARBA00022729"/>
    </source>
</evidence>
<dbReference type="InterPro" id="IPR013128">
    <property type="entry name" value="Peptidase_C1A"/>
</dbReference>
<evidence type="ECO:0000256" key="2">
    <source>
        <dbReference type="ARBA" id="ARBA00022670"/>
    </source>
</evidence>
<evidence type="ECO:0000256" key="4">
    <source>
        <dbReference type="ARBA" id="ARBA00022801"/>
    </source>
</evidence>
<dbReference type="EMBL" id="CAJNOH010000036">
    <property type="protein sequence ID" value="CAF0791025.1"/>
    <property type="molecule type" value="Genomic_DNA"/>
</dbReference>
<dbReference type="AlphaFoldDB" id="A0A814MIQ9"/>
<dbReference type="SUPFAM" id="SSF54001">
    <property type="entry name" value="Cysteine proteinases"/>
    <property type="match status" value="1"/>
</dbReference>
<sequence>MLSMDVVSLLFHTTKMQTISVLAILALAFSCTLAYDVTFSQHWKLWKGLHKKHYSDAEEHVRRAIWESNLKKVREHNLQADLGVHTYWLGMNKFADMTVGEFAKKMNGYNMTMREQRTQSHRTFTVNPGFQLPDTVDWRTEGYVTDVKDQAQCGSCWAFSATGSLEGQHFKATGKLVSLSEQNLVDCSTAQGNMGCNGGLMDQAFEYIKVNNGVDTEDSYPYEAMDDQCRFKKENVGATDTGYTDVQSKDESALQTAVATVGPISVAIDASHSSFQLYKHGIYNEPFCSQTRLDHGVLAIGYGTDSGKAYWLVKNSWGVSWGDQGYIKMTRNKRNQCGIATAASYPTV</sequence>
<dbReference type="InterPro" id="IPR039417">
    <property type="entry name" value="Peptidase_C1A_papain-like"/>
</dbReference>
<comment type="caution">
    <text evidence="11">The sequence shown here is derived from an EMBL/GenBank/DDBJ whole genome shotgun (WGS) entry which is preliminary data.</text>
</comment>
<dbReference type="Gene3D" id="3.90.70.10">
    <property type="entry name" value="Cysteine proteinases"/>
    <property type="match status" value="1"/>
</dbReference>
<dbReference type="InterPro" id="IPR000169">
    <property type="entry name" value="Pept_cys_AS"/>
</dbReference>
<keyword evidence="4" id="KW-0378">Hydrolase</keyword>
<dbReference type="GO" id="GO:0006508">
    <property type="term" value="P:proteolysis"/>
    <property type="evidence" value="ECO:0007669"/>
    <property type="project" value="UniProtKB-KW"/>
</dbReference>
<keyword evidence="12" id="KW-1185">Reference proteome</keyword>
<dbReference type="InterPro" id="IPR000668">
    <property type="entry name" value="Peptidase_C1A_C"/>
</dbReference>
<keyword evidence="5" id="KW-0788">Thiol protease</keyword>
<evidence type="ECO:0000313" key="10">
    <source>
        <dbReference type="EMBL" id="CAF0791025.1"/>
    </source>
</evidence>
<dbReference type="FunFam" id="2.40.50.170:FF:000001">
    <property type="entry name" value="Cathepsin L1"/>
    <property type="match status" value="1"/>
</dbReference>
<dbReference type="PROSITE" id="PS00640">
    <property type="entry name" value="THIOL_PROTEASE_ASN"/>
    <property type="match status" value="1"/>
</dbReference>
<evidence type="ECO:0000313" key="12">
    <source>
        <dbReference type="Proteomes" id="UP000663870"/>
    </source>
</evidence>
<dbReference type="Proteomes" id="UP000663854">
    <property type="component" value="Unassembled WGS sequence"/>
</dbReference>
<gene>
    <name evidence="11" type="ORF">JXQ802_LOCUS18155</name>
    <name evidence="10" type="ORF">PYM288_LOCUS4129</name>
</gene>
<dbReference type="InterPro" id="IPR013201">
    <property type="entry name" value="Prot_inhib_I29"/>
</dbReference>
<evidence type="ECO:0000259" key="8">
    <source>
        <dbReference type="SMART" id="SM00645"/>
    </source>
</evidence>
<dbReference type="FunFam" id="3.90.70.10:FF:000006">
    <property type="entry name" value="Cathepsin S"/>
    <property type="match status" value="1"/>
</dbReference>
<feature type="domain" description="Peptidase C1A papain C-terminal" evidence="8">
    <location>
        <begin position="132"/>
        <end position="347"/>
    </location>
</feature>
<dbReference type="InterPro" id="IPR038765">
    <property type="entry name" value="Papain-like_cys_pep_sf"/>
</dbReference>
<keyword evidence="7" id="KW-1015">Disulfide bond</keyword>
<keyword evidence="2" id="KW-0645">Protease</keyword>
<dbReference type="InterPro" id="IPR025661">
    <property type="entry name" value="Pept_asp_AS"/>
</dbReference>
<dbReference type="GO" id="GO:0008234">
    <property type="term" value="F:cysteine-type peptidase activity"/>
    <property type="evidence" value="ECO:0007669"/>
    <property type="project" value="UniProtKB-KW"/>
</dbReference>
<name>A0A814MIQ9_9BILA</name>
<feature type="domain" description="Cathepsin propeptide inhibitor" evidence="9">
    <location>
        <begin position="43"/>
        <end position="102"/>
    </location>
</feature>
<reference evidence="11" key="1">
    <citation type="submission" date="2021-02" db="EMBL/GenBank/DDBJ databases">
        <authorList>
            <person name="Nowell W R."/>
        </authorList>
    </citation>
    <scope>NUCLEOTIDE SEQUENCE</scope>
</reference>
<dbReference type="CDD" id="cd02248">
    <property type="entry name" value="Peptidase_C1A"/>
    <property type="match status" value="1"/>
</dbReference>
<proteinExistence type="inferred from homology"/>
<organism evidence="11 12">
    <name type="scientific">Rotaria sordida</name>
    <dbReference type="NCBI Taxonomy" id="392033"/>
    <lineage>
        <taxon>Eukaryota</taxon>
        <taxon>Metazoa</taxon>
        <taxon>Spiralia</taxon>
        <taxon>Gnathifera</taxon>
        <taxon>Rotifera</taxon>
        <taxon>Eurotatoria</taxon>
        <taxon>Bdelloidea</taxon>
        <taxon>Philodinida</taxon>
        <taxon>Philodinidae</taxon>
        <taxon>Rotaria</taxon>
    </lineage>
</organism>
<evidence type="ECO:0000256" key="6">
    <source>
        <dbReference type="ARBA" id="ARBA00023145"/>
    </source>
</evidence>
<evidence type="ECO:0000313" key="11">
    <source>
        <dbReference type="EMBL" id="CAF1080321.1"/>
    </source>
</evidence>
<comment type="similarity">
    <text evidence="1">Belongs to the peptidase C1 family.</text>
</comment>
<dbReference type="PANTHER" id="PTHR12411">
    <property type="entry name" value="CYSTEINE PROTEASE FAMILY C1-RELATED"/>
    <property type="match status" value="1"/>
</dbReference>
<dbReference type="InterPro" id="IPR025660">
    <property type="entry name" value="Pept_his_AS"/>
</dbReference>
<keyword evidence="3" id="KW-0732">Signal</keyword>
<dbReference type="SMART" id="SM00848">
    <property type="entry name" value="Inhibitor_I29"/>
    <property type="match status" value="1"/>
</dbReference>
<dbReference type="SMART" id="SM00645">
    <property type="entry name" value="Pept_C1"/>
    <property type="match status" value="1"/>
</dbReference>
<accession>A0A814MIQ9</accession>